<keyword evidence="2" id="KW-0732">Signal</keyword>
<feature type="domain" description="Fibronectin type-III" evidence="3">
    <location>
        <begin position="196"/>
        <end position="287"/>
    </location>
</feature>
<feature type="domain" description="Fibronectin type-III" evidence="3">
    <location>
        <begin position="1438"/>
        <end position="1531"/>
    </location>
</feature>
<dbReference type="PROSITE" id="PS50853">
    <property type="entry name" value="FN3"/>
    <property type="match status" value="6"/>
</dbReference>
<gene>
    <name evidence="4" type="ORF">SAMN04487908_1461</name>
</gene>
<protein>
    <submittedName>
        <fullName evidence="4">Fibronectin type III domain-containing protein</fullName>
    </submittedName>
</protein>
<dbReference type="SMART" id="SM00060">
    <property type="entry name" value="FN3"/>
    <property type="match status" value="8"/>
</dbReference>
<feature type="chain" id="PRO_5012658029" evidence="2">
    <location>
        <begin position="20"/>
        <end position="2600"/>
    </location>
</feature>
<dbReference type="STRING" id="797419.SAMN05216556_1423"/>
<feature type="non-terminal residue" evidence="4">
    <location>
        <position position="2600"/>
    </location>
</feature>
<feature type="domain" description="Fibronectin type-III" evidence="3">
    <location>
        <begin position="1687"/>
        <end position="1781"/>
    </location>
</feature>
<evidence type="ECO:0000313" key="5">
    <source>
        <dbReference type="Proteomes" id="UP000184172"/>
    </source>
</evidence>
<dbReference type="SUPFAM" id="SSF49265">
    <property type="entry name" value="Fibronectin type III"/>
    <property type="match status" value="4"/>
</dbReference>
<reference evidence="5" key="1">
    <citation type="submission" date="2016-11" db="EMBL/GenBank/DDBJ databases">
        <authorList>
            <person name="Varghese N."/>
            <person name="Submissions S."/>
        </authorList>
    </citation>
    <scope>NUCLEOTIDE SEQUENCE [LARGE SCALE GENOMIC DNA]</scope>
    <source>
        <strain evidence="5">DSM 26349</strain>
    </source>
</reference>
<organism evidence="4 5">
    <name type="scientific">Aequorivita viscosa</name>
    <dbReference type="NCBI Taxonomy" id="797419"/>
    <lineage>
        <taxon>Bacteria</taxon>
        <taxon>Pseudomonadati</taxon>
        <taxon>Bacteroidota</taxon>
        <taxon>Flavobacteriia</taxon>
        <taxon>Flavobacteriales</taxon>
        <taxon>Flavobacteriaceae</taxon>
        <taxon>Aequorivita</taxon>
    </lineage>
</organism>
<dbReference type="Gene3D" id="2.60.40.10">
    <property type="entry name" value="Immunoglobulins"/>
    <property type="match status" value="7"/>
</dbReference>
<feature type="domain" description="Fibronectin type-III" evidence="3">
    <location>
        <begin position="448"/>
        <end position="540"/>
    </location>
</feature>
<accession>A0A1M6PDJ5</accession>
<sequence>MKKITLFLLFCIFLFKANAQYIQKVYVNEDFSTYALPSGWSAYADPENKHWDIGDPSSIISQLPPNTNNTGMTFPMAYFYYYEFGNLDKNASLETKQFDVSSLPSEGAIKLQFIYQFEKYSYGANFYVEVYNGSSWIEVSHFTEDSANPTYYDADITAVLGGATNAKVRFRWEGNYRAHLFIDKVHIFDVNTICNKPNNLTTSNITPVSMDLSWDAGGSETEWQIIYGQAGFNPEAGEGNSINVSNTTTKTLTGLLPDTAYDIYVRGFCGTNESFLSTPITTSTDCTGITGFPWLENFNTTYNSLPPCWNCVSGSDLGGCFAPSAPTAYPGNKAAKFYGDNNMYLMLPPVFLNGNQQLRFKTLAVDQYSTFTYKVKLSVTSNQPEDFNITLKPSTEIKHTTYQEIDPISLEAYTGYVYLAIHTSNINVDNDPYYFDDFVIEDIPECVAPTNLEVVSKTYDGITVNWTGNGPEYKWEVVYGPQGFNPETEGITVLDDDGETGIQLTDFSLGVHYDFYVRAYCSSFNKSPFSSVGHFTAPCDFKDNFFESFQGLTNIPDCWFKLIDSNSDNAHVRVGNYDDYNGNNSVAELETDTGAVYLISPKLNALSEGSNQLRFFAEGDYFSSFEVGTITNISDASTFTSLATYTTSGAGQYNEYLLPFYEDLTDEQIAFKVSGNNSIHLDNIYWETSTYYCEEPTDVEVTEVGQTYANISWVENGSAEAWKLIYGEPGFDPATEGTIFIDDDEDAGEALTNLTMDTHYEVYISPICDSGDVAITQTPVSFFTGFCNGDVPLNIQGNGLLKVNFVNQDFFSNGNTTSYEVFTDQVVELPQGLEAKTFVVFHTGVVYRTNIWIDFNDDLELGSDELVFQGESLANNPTTLDASFTLPINAALGEHRMRIAAAASGQDIPDPCFSGTDGLVADFQVNITEAPSCFPPTNLSATNIDGTSTQLEWQENASATAWKIIYGPAGFDPTTEGTTLIDNDGVPSVTITGLVPNSSYDFYVKALCGASDESLLVGPESFDTSCIPLGDFSENFDASSNLPDCWSNLIDSPTPPADGFSLVEPNYNTSHSPSNSIILWNSNVPDAKLYLITPELSALIEGDHQIRFFAFFNGNATLDVGLIDNPSDASTFEHLQTITPENGFYEYVVRFDQPYNQKHIAFKASSSIDSYSIFIDDVVWEPIPTCIRPSNLTVGDITSNSAAINWDSENAETAWDIVYGEAGFDPLTQGTTITDTDGVEGTTLTGLSATTTYEFYVKANCTAEDQSSLAGPRYFKTLCAPFEDFSENFEETTDLPDCWSRILETTSNVASVGIVDYGGIDNSSSVRIFNYNSDASELYLISPELSNIQNANHQLRFSAKKTANSNLEIGTMTDPNDASTYVAVQQINATSRYLEYEAAFDGYYPGQYIAFKTTYSNSSSAEVFLDNVIWEPIAACQKPTDLTATNITQTSATLNWTREGNETSWEVIYGAPGFDPETDGNTLLDDDGSPGIVLTGLTENATYEVYVKAVCGTNNESALTGPISFMLSCSSYADFYEDLEDDLDFPSCWSTVINSSGTYAAVVKTYSGGNDNSNSFYLYDSNQDPSEALYLITPELLSLNGGRQFRFSARAYNNPILEVGTMSDPTDASTFNYIETINAIGTIQDFTMIFDETYTDHYLAFRAKFPNQYQSIYIDDVVWEPITNCDGPTDVQISNITESTAKVSWEADGDETAWMIIYGEAGFNPIIGGNTIDVNGTSFERTLSGLTASTTYDVYVQAVCPNGDESSLYGVIPTQFQTGCPPIGSFFENFDSLPIDVIPDCWQKLMEDVSNPGNVIFGTKDFSAYSAPNFMAMYNGYEPNAKLYLVAPMLNNLSNGNHQLRFMVKKDAGAHLQVGTMEDANDPATFSAIETIAATSSYQEFSVEFGDVESHQFIAFKAYFTLNSQAVYLDDVVWEPVSCPKPIALATDNFNGNSIDLSWIESGSATSWQIKYDAIGFNPLNEGTLVLDNDGVLGESITGLNPAIEYEFYVKSSCAESETSEWAGPKKFIDAPMNDDICNAITLSLDAGCAGGTYTNTGATLQNNEPTDSCWDTTEYLRTVWFKFVAPESGNVTITTEFSGGSLTNNHFKVYEAPTDCSNLQTLGAVTTCSDINVNGATINPSYLTPGAYYYIQVSGIGNLQGTFCIEVQEEADYYYGYDYYDAENDYRWFPENPENANTLVDNVEIKADMATFTEAIAIKNLVVGPGASLNIESVLTLTESLVNNGALTFKSTATKNGELAPVPATFTMLGAITVERYMKNKRSYRMVSSSVTSPNSIHNNWQEGATGNTDNPFPGFGTHITGSTTDQQNGFDGTATGNPSMFTVDVVNQQFQAITNTDVHTLTAGNPYLLFVRGDRSIDLTNNEASSETVLRTTGSLFTGTNIQNFNTEDAGDFVMFGNPYQSTVNLNSVFAGSTNLNTNQFYVFDPSLGDHGAYVTVLLPGGTNTSGSAANEYLQPGQGGQIATATAGVSSVVFNEIDKSPGEFTSTNRPLSGNDMLTVQLYTTENFNNEGPVHDSFGIIFAEGNNNELTTADAVKPMNFYENLGINHNGTYLSIEQRDMPQAAEVYSMFTTGYQQSE</sequence>
<dbReference type="Pfam" id="PF00041">
    <property type="entry name" value="fn3"/>
    <property type="match status" value="5"/>
</dbReference>
<evidence type="ECO:0000256" key="2">
    <source>
        <dbReference type="SAM" id="SignalP"/>
    </source>
</evidence>
<dbReference type="PANTHER" id="PTHR46708:SF2">
    <property type="entry name" value="FIBRONECTIN TYPE-III DOMAIN-CONTAINING PROTEIN"/>
    <property type="match status" value="1"/>
</dbReference>
<dbReference type="PANTHER" id="PTHR46708">
    <property type="entry name" value="TENASCIN"/>
    <property type="match status" value="1"/>
</dbReference>
<keyword evidence="1" id="KW-0677">Repeat</keyword>
<evidence type="ECO:0000256" key="1">
    <source>
        <dbReference type="ARBA" id="ARBA00022737"/>
    </source>
</evidence>
<feature type="signal peptide" evidence="2">
    <location>
        <begin position="1"/>
        <end position="19"/>
    </location>
</feature>
<proteinExistence type="predicted"/>
<evidence type="ECO:0000259" key="3">
    <source>
        <dbReference type="PROSITE" id="PS50853"/>
    </source>
</evidence>
<dbReference type="InterPro" id="IPR003961">
    <property type="entry name" value="FN3_dom"/>
</dbReference>
<dbReference type="Proteomes" id="UP000184172">
    <property type="component" value="Unassembled WGS sequence"/>
</dbReference>
<name>A0A1M6PDJ5_9FLAO</name>
<dbReference type="Pfam" id="PF20009">
    <property type="entry name" value="GEVED"/>
    <property type="match status" value="1"/>
</dbReference>
<dbReference type="InterPro" id="IPR013783">
    <property type="entry name" value="Ig-like_fold"/>
</dbReference>
<keyword evidence="5" id="KW-1185">Reference proteome</keyword>
<dbReference type="EMBL" id="FQYV01000046">
    <property type="protein sequence ID" value="SHK05960.1"/>
    <property type="molecule type" value="Genomic_DNA"/>
</dbReference>
<dbReference type="RefSeq" id="WP_073222174.1">
    <property type="nucleotide sequence ID" value="NZ_FQYV01000046.1"/>
</dbReference>
<dbReference type="Gene3D" id="2.60.120.200">
    <property type="match status" value="6"/>
</dbReference>
<feature type="domain" description="Fibronectin type-III" evidence="3">
    <location>
        <begin position="935"/>
        <end position="1027"/>
    </location>
</feature>
<feature type="domain" description="Fibronectin type-III" evidence="3">
    <location>
        <begin position="1188"/>
        <end position="1280"/>
    </location>
</feature>
<dbReference type="InterPro" id="IPR036116">
    <property type="entry name" value="FN3_sf"/>
</dbReference>
<dbReference type="NCBIfam" id="NF038128">
    <property type="entry name" value="choice_anch_J"/>
    <property type="match status" value="4"/>
</dbReference>
<dbReference type="InterPro" id="IPR045474">
    <property type="entry name" value="GEVED"/>
</dbReference>
<dbReference type="InterPro" id="IPR050991">
    <property type="entry name" value="ECM_Regulatory_Proteins"/>
</dbReference>
<evidence type="ECO:0000313" key="4">
    <source>
        <dbReference type="EMBL" id="SHK05960.1"/>
    </source>
</evidence>
<dbReference type="CDD" id="cd00063">
    <property type="entry name" value="FN3"/>
    <property type="match status" value="6"/>
</dbReference>